<evidence type="ECO:0008006" key="13">
    <source>
        <dbReference type="Google" id="ProtNLM"/>
    </source>
</evidence>
<keyword evidence="3" id="KW-0963">Cytoplasm</keyword>
<evidence type="ECO:0000256" key="2">
    <source>
        <dbReference type="ARBA" id="ARBA00022473"/>
    </source>
</evidence>
<dbReference type="CDD" id="cd04658">
    <property type="entry name" value="Piwi_piwi-like_Euk"/>
    <property type="match status" value="1"/>
</dbReference>
<dbReference type="SMART" id="SM00950">
    <property type="entry name" value="Piwi"/>
    <property type="match status" value="1"/>
</dbReference>
<protein>
    <recommendedName>
        <fullName evidence="13">Piwi</fullName>
    </recommendedName>
</protein>
<dbReference type="SUPFAM" id="SSF101690">
    <property type="entry name" value="PAZ domain"/>
    <property type="match status" value="1"/>
</dbReference>
<evidence type="ECO:0000313" key="11">
    <source>
        <dbReference type="EMBL" id="KAK4325821.1"/>
    </source>
</evidence>
<dbReference type="InterPro" id="IPR036397">
    <property type="entry name" value="RNaseH_sf"/>
</dbReference>
<dbReference type="GO" id="GO:0140965">
    <property type="term" value="P:secondary piRNA processing"/>
    <property type="evidence" value="ECO:0007669"/>
    <property type="project" value="UniProtKB-ARBA"/>
</dbReference>
<organism evidence="11 12">
    <name type="scientific">Petrolisthes manimaculis</name>
    <dbReference type="NCBI Taxonomy" id="1843537"/>
    <lineage>
        <taxon>Eukaryota</taxon>
        <taxon>Metazoa</taxon>
        <taxon>Ecdysozoa</taxon>
        <taxon>Arthropoda</taxon>
        <taxon>Crustacea</taxon>
        <taxon>Multicrustacea</taxon>
        <taxon>Malacostraca</taxon>
        <taxon>Eumalacostraca</taxon>
        <taxon>Eucarida</taxon>
        <taxon>Decapoda</taxon>
        <taxon>Pleocyemata</taxon>
        <taxon>Anomura</taxon>
        <taxon>Galatheoidea</taxon>
        <taxon>Porcellanidae</taxon>
        <taxon>Petrolisthes</taxon>
    </lineage>
</organism>
<dbReference type="Gene3D" id="3.30.420.10">
    <property type="entry name" value="Ribonuclease H-like superfamily/Ribonuclease H"/>
    <property type="match status" value="1"/>
</dbReference>
<comment type="similarity">
    <text evidence="7">Belongs to the argonaute family. Piwi subfamily.</text>
</comment>
<feature type="compositionally biased region" description="Low complexity" evidence="8">
    <location>
        <begin position="179"/>
        <end position="211"/>
    </location>
</feature>
<dbReference type="Pfam" id="PF02171">
    <property type="entry name" value="Piwi"/>
    <property type="match status" value="1"/>
</dbReference>
<keyword evidence="6" id="KW-0943">RNA-mediated gene silencing</keyword>
<dbReference type="InterPro" id="IPR012337">
    <property type="entry name" value="RNaseH-like_sf"/>
</dbReference>
<dbReference type="PROSITE" id="PS50821">
    <property type="entry name" value="PAZ"/>
    <property type="match status" value="1"/>
</dbReference>
<sequence>MKTAFAMNRAKYGDKFHYELTRSRVSEQEKHNIKQRCYDFLHEAKNQLEKRLSHDIDTIGNLKYFDPKMCLNQLRKPFPSISTTFDHLTDDITNASRKTSLLQIQYDKLLSVDWTQEFADGEVPSDAVTFWAYVHNYENAAGVKCFGELSQMRGRGWGRSRGRSRGAPVNPSAESAKTQQQLQQQQIQPSPHARPVTAPSVVVPPGAVPAPITSVVPSVGRARGRSRGQSPMDPSATRATHPQQMQPGRPSQGPVSQAGTVAAQAVVSRAAYRGVEKPANGRQGWQQRLTDVTTAMGEVKMEGAVGNGSGSGNGDNGDDNGNEHSVGRGVMRGRREIGQITWTKPENITSKRGTQGQAIIVRANYFTLDKKLDWKLCLYHVDFSPDEDRTSERKRMMRQHKEVLGQNYLFDGMQLYLPFKLGSDVTELSSKRESDQAVYSIRLKFIKELSPLDSQFLQIMNIIMKRCLEYLGLQMIGRNYFNSKAEMKEERLNIAIWPGYSTSIRQHENSLLLNAEIMHKFLRTETAYDVLRRCNNPKTEGPKYLLGAIVMTVYNEKTYRIDEIEWTVNPTSKFPYKGDEITYMDYYKKNYQVGIRDPRQPMLMSRPKKRDLRRGAGNIYLVPELCKMTGLTEEMRGDFNMMKDLATYMRVGPDKRVQSLLKFNRDLASNEKVNQELVDWGLKLSPNLIQVQGRVLPAELIIQGGRELSYNRKSSEWSREIRSLRLNVPVDIPNWAIVFPRKFSNDARELTTTLQRVAQPMGMSFGQPAVYQLNSDQPQEYIQQLNQCSNAQFILLILPNDRADRYSAIKRHCSLKMGIPTQCILSRTLFKKQRLMSVATKVALQINCKLGGEPWSVAIPIKNAMVIGYDTYHDKGTKGASVGAVVSSLNQQWTKYLSQAARHNNQEELTDNFTLGVRNALQYYQQENGTQPNMVIVYRDGVGDGQIDYVREHEITAIKRCFSEVLEKPPKFAFVIVSKRINTRLFIDNHGTPDNPPPGTVVDDVITLPERYDFFLVSQSVNQGTVSPTSFNIIDDTTGLKPDHMQRLAYKLCHLYYNWQGTIRVPAPCMLAHKMAFITGQSVHGQPHRDLWTRLWHKRCSFKGRQCNLLHAYRNPNNAFWRADQDLHQAVGGSSTPLHSSHGAGNLATQNGAQTMAATGRGGHNHQAEHMYQGVGWMSRVADKTNIGVQ</sequence>
<accession>A0AAE1UMB6</accession>
<dbReference type="AlphaFoldDB" id="A0AAE1UMB6"/>
<dbReference type="InterPro" id="IPR003165">
    <property type="entry name" value="Piwi"/>
</dbReference>
<dbReference type="Proteomes" id="UP001292094">
    <property type="component" value="Unassembled WGS sequence"/>
</dbReference>
<dbReference type="SUPFAM" id="SSF53098">
    <property type="entry name" value="Ribonuclease H-like"/>
    <property type="match status" value="1"/>
</dbReference>
<evidence type="ECO:0000259" key="9">
    <source>
        <dbReference type="PROSITE" id="PS50821"/>
    </source>
</evidence>
<dbReference type="SMART" id="SM00949">
    <property type="entry name" value="PAZ"/>
    <property type="match status" value="1"/>
</dbReference>
<dbReference type="FunFam" id="2.170.260.10:FF:000003">
    <property type="entry name" value="Piwi-like RNA-mediated gene silencing 2"/>
    <property type="match status" value="1"/>
</dbReference>
<keyword evidence="4" id="KW-0221">Differentiation</keyword>
<dbReference type="PANTHER" id="PTHR22891">
    <property type="entry name" value="EUKARYOTIC TRANSLATION INITIATION FACTOR 2C"/>
    <property type="match status" value="1"/>
</dbReference>
<dbReference type="GO" id="GO:0005737">
    <property type="term" value="C:cytoplasm"/>
    <property type="evidence" value="ECO:0007669"/>
    <property type="project" value="UniProtKB-SubCell"/>
</dbReference>
<gene>
    <name evidence="11" type="ORF">Pmani_003601</name>
</gene>
<keyword evidence="12" id="KW-1185">Reference proteome</keyword>
<dbReference type="GO" id="GO:0003723">
    <property type="term" value="F:RNA binding"/>
    <property type="evidence" value="ECO:0007669"/>
    <property type="project" value="UniProtKB-KW"/>
</dbReference>
<dbReference type="Pfam" id="PF02170">
    <property type="entry name" value="PAZ"/>
    <property type="match status" value="1"/>
</dbReference>
<dbReference type="PROSITE" id="PS50822">
    <property type="entry name" value="PIWI"/>
    <property type="match status" value="1"/>
</dbReference>
<feature type="compositionally biased region" description="Gly residues" evidence="8">
    <location>
        <begin position="305"/>
        <end position="315"/>
    </location>
</feature>
<dbReference type="Pfam" id="PF23278">
    <property type="entry name" value="Piwi_N"/>
    <property type="match status" value="1"/>
</dbReference>
<comment type="caution">
    <text evidence="11">The sequence shown here is derived from an EMBL/GenBank/DDBJ whole genome shotgun (WGS) entry which is preliminary data.</text>
</comment>
<evidence type="ECO:0000256" key="5">
    <source>
        <dbReference type="ARBA" id="ARBA00022884"/>
    </source>
</evidence>
<dbReference type="GO" id="GO:0030154">
    <property type="term" value="P:cell differentiation"/>
    <property type="evidence" value="ECO:0007669"/>
    <property type="project" value="UniProtKB-KW"/>
</dbReference>
<reference evidence="11" key="1">
    <citation type="submission" date="2023-11" db="EMBL/GenBank/DDBJ databases">
        <title>Genome assemblies of two species of porcelain crab, Petrolisthes cinctipes and Petrolisthes manimaculis (Anomura: Porcellanidae).</title>
        <authorList>
            <person name="Angst P."/>
        </authorList>
    </citation>
    <scope>NUCLEOTIDE SEQUENCE</scope>
    <source>
        <strain evidence="11">PB745_02</strain>
        <tissue evidence="11">Gill</tissue>
    </source>
</reference>
<evidence type="ECO:0000256" key="6">
    <source>
        <dbReference type="ARBA" id="ARBA00023158"/>
    </source>
</evidence>
<feature type="domain" description="Piwi" evidence="10">
    <location>
        <begin position="793"/>
        <end position="1084"/>
    </location>
</feature>
<feature type="region of interest" description="Disordered" evidence="8">
    <location>
        <begin position="155"/>
        <end position="259"/>
    </location>
</feature>
<feature type="domain" description="PAZ" evidence="9">
    <location>
        <begin position="526"/>
        <end position="630"/>
    </location>
</feature>
<keyword evidence="2" id="KW-0217">Developmental protein</keyword>
<evidence type="ECO:0000256" key="4">
    <source>
        <dbReference type="ARBA" id="ARBA00022782"/>
    </source>
</evidence>
<feature type="compositionally biased region" description="Polar residues" evidence="8">
    <location>
        <begin position="237"/>
        <end position="246"/>
    </location>
</feature>
<dbReference type="InterPro" id="IPR036085">
    <property type="entry name" value="PAZ_dom_sf"/>
</dbReference>
<evidence type="ECO:0000256" key="1">
    <source>
        <dbReference type="ARBA" id="ARBA00004496"/>
    </source>
</evidence>
<dbReference type="Gene3D" id="3.40.50.2300">
    <property type="match status" value="1"/>
</dbReference>
<evidence type="ECO:0000256" key="8">
    <source>
        <dbReference type="SAM" id="MobiDB-lite"/>
    </source>
</evidence>
<comment type="subcellular location">
    <subcellularLocation>
        <location evidence="1">Cytoplasm</location>
    </subcellularLocation>
</comment>
<name>A0AAE1UMB6_9EUCA</name>
<proteinExistence type="inferred from homology"/>
<keyword evidence="5" id="KW-0694">RNA-binding</keyword>
<feature type="region of interest" description="Disordered" evidence="8">
    <location>
        <begin position="302"/>
        <end position="329"/>
    </location>
</feature>
<dbReference type="InterPro" id="IPR003100">
    <property type="entry name" value="PAZ_dom"/>
</dbReference>
<evidence type="ECO:0000256" key="7">
    <source>
        <dbReference type="ARBA" id="ARBA00038291"/>
    </source>
</evidence>
<evidence type="ECO:0000256" key="3">
    <source>
        <dbReference type="ARBA" id="ARBA00022490"/>
    </source>
</evidence>
<dbReference type="FunFam" id="3.30.420.10:FF:000014">
    <property type="entry name" value="Piwi-like RNA-mediated gene silencing 1"/>
    <property type="match status" value="1"/>
</dbReference>
<dbReference type="EMBL" id="JAWZYT010000261">
    <property type="protein sequence ID" value="KAK4325821.1"/>
    <property type="molecule type" value="Genomic_DNA"/>
</dbReference>
<dbReference type="CDD" id="cd02845">
    <property type="entry name" value="PAZ_piwi_like"/>
    <property type="match status" value="1"/>
</dbReference>
<evidence type="ECO:0000313" key="12">
    <source>
        <dbReference type="Proteomes" id="UP001292094"/>
    </source>
</evidence>
<evidence type="ECO:0000259" key="10">
    <source>
        <dbReference type="PROSITE" id="PS50822"/>
    </source>
</evidence>
<dbReference type="Gene3D" id="2.170.260.10">
    <property type="entry name" value="paz domain"/>
    <property type="match status" value="1"/>
</dbReference>